<comment type="caution">
    <text evidence="12">The sequence shown here is derived from an EMBL/GenBank/DDBJ whole genome shotgun (WGS) entry which is preliminary data.</text>
</comment>
<dbReference type="PANTHER" id="PTHR11985">
    <property type="entry name" value="GLYCEROL-3-PHOSPHATE DEHYDROGENASE"/>
    <property type="match status" value="1"/>
</dbReference>
<dbReference type="Gene3D" id="1.10.8.870">
    <property type="entry name" value="Alpha-glycerophosphate oxidase, cap domain"/>
    <property type="match status" value="1"/>
</dbReference>
<dbReference type="Pfam" id="PF16901">
    <property type="entry name" value="DAO_C"/>
    <property type="match status" value="1"/>
</dbReference>
<dbReference type="InterPro" id="IPR031656">
    <property type="entry name" value="DAO_C"/>
</dbReference>
<keyword evidence="6" id="KW-0285">Flavoprotein</keyword>
<evidence type="ECO:0000256" key="3">
    <source>
        <dbReference type="ARBA" id="ARBA00005157"/>
    </source>
</evidence>
<dbReference type="EMBL" id="JAUJYN010000077">
    <property type="protein sequence ID" value="KAK1256844.1"/>
    <property type="molecule type" value="Genomic_DNA"/>
</dbReference>
<dbReference type="InterPro" id="IPR000447">
    <property type="entry name" value="G3P_DH_FAD-dep"/>
</dbReference>
<evidence type="ECO:0000313" key="12">
    <source>
        <dbReference type="EMBL" id="KAK1256844.1"/>
    </source>
</evidence>
<dbReference type="Proteomes" id="UP001179952">
    <property type="component" value="Unassembled WGS sequence"/>
</dbReference>
<dbReference type="GO" id="GO:0004368">
    <property type="term" value="F:glycerol-3-phosphate dehydrogenase (quinone) activity"/>
    <property type="evidence" value="ECO:0007669"/>
    <property type="project" value="UniProtKB-EC"/>
</dbReference>
<dbReference type="InterPro" id="IPR036188">
    <property type="entry name" value="FAD/NAD-bd_sf"/>
</dbReference>
<dbReference type="AlphaFoldDB" id="A0AAV8ZWX3"/>
<keyword evidence="10" id="KW-0496">Mitochondrion</keyword>
<evidence type="ECO:0000256" key="2">
    <source>
        <dbReference type="ARBA" id="ARBA00004173"/>
    </source>
</evidence>
<sequence>MDDSRLNVGLACTAALAGAAVMNHAAAVDLRVDGDSGRVVGARIQDKLTVFILCLSTDAGKAFDVYAEVVVNATGPFCDAVRKMANSDAPNMISPNTLAGTTDSAASVNSLPEPTKEEIDFILQAIGDYLNIQVRHSDILSSWSGLRPLALDPSAKNTESISRDHIVHIDCPGLITISGGKWTTYLSMAEDAVDAAIKHGNLKPSNACVTSHLPILGAYKWEPSSFTTLAQSCVRMKRTRNGKVIPGTMDASVAKHLSSSYGSMAEQVALIAQDENLGKRLAHGYPYLEAEVAYCVRNEYCESAIDFIARRTRLAFLDVNAAAQALPRIIQVLATERGWNGERLERERMDAEGFLQTFKTVKMLPS</sequence>
<comment type="similarity">
    <text evidence="4">Belongs to the FAD-dependent glycerol-3-phosphate dehydrogenase family.</text>
</comment>
<evidence type="ECO:0000256" key="8">
    <source>
        <dbReference type="ARBA" id="ARBA00022946"/>
    </source>
</evidence>
<keyword evidence="13" id="KW-1185">Reference proteome</keyword>
<reference evidence="12" key="2">
    <citation type="submission" date="2023-06" db="EMBL/GenBank/DDBJ databases">
        <authorList>
            <person name="Ma L."/>
            <person name="Liu K.-W."/>
            <person name="Li Z."/>
            <person name="Hsiao Y.-Y."/>
            <person name="Qi Y."/>
            <person name="Fu T."/>
            <person name="Tang G."/>
            <person name="Zhang D."/>
            <person name="Sun W.-H."/>
            <person name="Liu D.-K."/>
            <person name="Li Y."/>
            <person name="Chen G.-Z."/>
            <person name="Liu X.-D."/>
            <person name="Liao X.-Y."/>
            <person name="Jiang Y.-T."/>
            <person name="Yu X."/>
            <person name="Hao Y."/>
            <person name="Huang J."/>
            <person name="Zhao X.-W."/>
            <person name="Ke S."/>
            <person name="Chen Y.-Y."/>
            <person name="Wu W.-L."/>
            <person name="Hsu J.-L."/>
            <person name="Lin Y.-F."/>
            <person name="Huang M.-D."/>
            <person name="Li C.-Y."/>
            <person name="Huang L."/>
            <person name="Wang Z.-W."/>
            <person name="Zhao X."/>
            <person name="Zhong W.-Y."/>
            <person name="Peng D.-H."/>
            <person name="Ahmad S."/>
            <person name="Lan S."/>
            <person name="Zhang J.-S."/>
            <person name="Tsai W.-C."/>
            <person name="Van De Peer Y."/>
            <person name="Liu Z.-J."/>
        </authorList>
    </citation>
    <scope>NUCLEOTIDE SEQUENCE</scope>
    <source>
        <strain evidence="12">SCP</strain>
        <tissue evidence="12">Leaves</tissue>
    </source>
</reference>
<proteinExistence type="inferred from homology"/>
<evidence type="ECO:0000259" key="11">
    <source>
        <dbReference type="Pfam" id="PF16901"/>
    </source>
</evidence>
<keyword evidence="9" id="KW-0560">Oxidoreductase</keyword>
<dbReference type="Gene3D" id="3.30.9.10">
    <property type="entry name" value="D-Amino Acid Oxidase, subunit A, domain 2"/>
    <property type="match status" value="1"/>
</dbReference>
<accession>A0AAV8ZWX3</accession>
<keyword evidence="8" id="KW-0809">Transit peptide</keyword>
<evidence type="ECO:0000256" key="4">
    <source>
        <dbReference type="ARBA" id="ARBA00007330"/>
    </source>
</evidence>
<comment type="subcellular location">
    <subcellularLocation>
        <location evidence="2">Mitochondrion</location>
    </subcellularLocation>
</comment>
<dbReference type="GO" id="GO:0006072">
    <property type="term" value="P:glycerol-3-phosphate metabolic process"/>
    <property type="evidence" value="ECO:0007669"/>
    <property type="project" value="InterPro"/>
</dbReference>
<dbReference type="GO" id="GO:0005739">
    <property type="term" value="C:mitochondrion"/>
    <property type="evidence" value="ECO:0007669"/>
    <property type="project" value="UniProtKB-SubCell"/>
</dbReference>
<name>A0AAV8ZWX3_ACOGR</name>
<dbReference type="SUPFAM" id="SSF51905">
    <property type="entry name" value="FAD/NAD(P)-binding domain"/>
    <property type="match status" value="1"/>
</dbReference>
<reference evidence="12" key="1">
    <citation type="journal article" date="2023" name="Nat. Commun.">
        <title>Diploid and tetraploid genomes of Acorus and the evolution of monocots.</title>
        <authorList>
            <person name="Ma L."/>
            <person name="Liu K.W."/>
            <person name="Li Z."/>
            <person name="Hsiao Y.Y."/>
            <person name="Qi Y."/>
            <person name="Fu T."/>
            <person name="Tang G.D."/>
            <person name="Zhang D."/>
            <person name="Sun W.H."/>
            <person name="Liu D.K."/>
            <person name="Li Y."/>
            <person name="Chen G.Z."/>
            <person name="Liu X.D."/>
            <person name="Liao X.Y."/>
            <person name="Jiang Y.T."/>
            <person name="Yu X."/>
            <person name="Hao Y."/>
            <person name="Huang J."/>
            <person name="Zhao X.W."/>
            <person name="Ke S."/>
            <person name="Chen Y.Y."/>
            <person name="Wu W.L."/>
            <person name="Hsu J.L."/>
            <person name="Lin Y.F."/>
            <person name="Huang M.D."/>
            <person name="Li C.Y."/>
            <person name="Huang L."/>
            <person name="Wang Z.W."/>
            <person name="Zhao X."/>
            <person name="Zhong W.Y."/>
            <person name="Peng D.H."/>
            <person name="Ahmad S."/>
            <person name="Lan S."/>
            <person name="Zhang J.S."/>
            <person name="Tsai W.C."/>
            <person name="Van de Peer Y."/>
            <person name="Liu Z.J."/>
        </authorList>
    </citation>
    <scope>NUCLEOTIDE SEQUENCE</scope>
    <source>
        <strain evidence="12">SCP</strain>
    </source>
</reference>
<dbReference type="InterPro" id="IPR038299">
    <property type="entry name" value="DAO_C_sf"/>
</dbReference>
<dbReference type="FunFam" id="1.10.8.870:FF:000004">
    <property type="entry name" value="Glycerol-3-phosphate dehydrogenase"/>
    <property type="match status" value="1"/>
</dbReference>
<evidence type="ECO:0000256" key="9">
    <source>
        <dbReference type="ARBA" id="ARBA00023002"/>
    </source>
</evidence>
<gene>
    <name evidence="12" type="ORF">QJS04_geneDACA025100</name>
</gene>
<evidence type="ECO:0000313" key="13">
    <source>
        <dbReference type="Proteomes" id="UP001179952"/>
    </source>
</evidence>
<feature type="domain" description="Alpha-glycerophosphate oxidase C-terminal" evidence="11">
    <location>
        <begin position="208"/>
        <end position="343"/>
    </location>
</feature>
<comment type="pathway">
    <text evidence="3">Polyol metabolism; glycerol degradation via glycerol kinase pathway; glycerone phosphate from sn-glycerol 3-phosphate (anaerobic route): step 1/1.</text>
</comment>
<dbReference type="EC" id="1.1.5.3" evidence="5"/>
<evidence type="ECO:0000256" key="10">
    <source>
        <dbReference type="ARBA" id="ARBA00023128"/>
    </source>
</evidence>
<dbReference type="Gene3D" id="3.50.50.60">
    <property type="entry name" value="FAD/NAD(P)-binding domain"/>
    <property type="match status" value="1"/>
</dbReference>
<keyword evidence="7" id="KW-0274">FAD</keyword>
<evidence type="ECO:0000256" key="6">
    <source>
        <dbReference type="ARBA" id="ARBA00022630"/>
    </source>
</evidence>
<comment type="cofactor">
    <cofactor evidence="1">
        <name>FAD</name>
        <dbReference type="ChEBI" id="CHEBI:57692"/>
    </cofactor>
</comment>
<organism evidence="12 13">
    <name type="scientific">Acorus gramineus</name>
    <name type="common">Dwarf sweet flag</name>
    <dbReference type="NCBI Taxonomy" id="55184"/>
    <lineage>
        <taxon>Eukaryota</taxon>
        <taxon>Viridiplantae</taxon>
        <taxon>Streptophyta</taxon>
        <taxon>Embryophyta</taxon>
        <taxon>Tracheophyta</taxon>
        <taxon>Spermatophyta</taxon>
        <taxon>Magnoliopsida</taxon>
        <taxon>Liliopsida</taxon>
        <taxon>Acoraceae</taxon>
        <taxon>Acorus</taxon>
    </lineage>
</organism>
<protein>
    <recommendedName>
        <fullName evidence="5">glycerol-3-phosphate dehydrogenase</fullName>
        <ecNumber evidence="5">1.1.5.3</ecNumber>
    </recommendedName>
</protein>
<dbReference type="PANTHER" id="PTHR11985:SF26">
    <property type="entry name" value="GLYCEROL-3-PHOSPHATE DEHYDROGENASE"/>
    <property type="match status" value="1"/>
</dbReference>
<evidence type="ECO:0000256" key="1">
    <source>
        <dbReference type="ARBA" id="ARBA00001974"/>
    </source>
</evidence>
<evidence type="ECO:0000256" key="7">
    <source>
        <dbReference type="ARBA" id="ARBA00022827"/>
    </source>
</evidence>
<evidence type="ECO:0000256" key="5">
    <source>
        <dbReference type="ARBA" id="ARBA00013029"/>
    </source>
</evidence>